<gene>
    <name evidence="1" type="ORF">GTQ45_05010</name>
</gene>
<dbReference type="OrthoDB" id="7708191at2"/>
<dbReference type="Proteomes" id="UP000470384">
    <property type="component" value="Unassembled WGS sequence"/>
</dbReference>
<dbReference type="Pfam" id="PF11319">
    <property type="entry name" value="VasI"/>
    <property type="match status" value="1"/>
</dbReference>
<reference evidence="1 2" key="1">
    <citation type="journal article" date="2016" name="Int. J. Syst. Evol. Microbiol.">
        <title>Pyruvatibacter mobilis gen. nov., sp. nov., a marine bacterium from the culture broth of Picochlorum sp. 122.</title>
        <authorList>
            <person name="Wang G."/>
            <person name="Tang M."/>
            <person name="Wu H."/>
            <person name="Dai S."/>
            <person name="Li T."/>
            <person name="Chen C."/>
            <person name="He H."/>
            <person name="Fan J."/>
            <person name="Xiang W."/>
            <person name="Li X."/>
        </authorList>
    </citation>
    <scope>NUCLEOTIDE SEQUENCE [LARGE SCALE GENOMIC DNA]</scope>
    <source>
        <strain evidence="1 2">GYP-11</strain>
    </source>
</reference>
<evidence type="ECO:0000313" key="2">
    <source>
        <dbReference type="Proteomes" id="UP000470384"/>
    </source>
</evidence>
<dbReference type="EMBL" id="WXYQ01000004">
    <property type="protein sequence ID" value="NBG95085.1"/>
    <property type="molecule type" value="Genomic_DNA"/>
</dbReference>
<proteinExistence type="predicted"/>
<dbReference type="InterPro" id="IPR017738">
    <property type="entry name" value="T6SS-assoc_VCA0118"/>
</dbReference>
<protein>
    <submittedName>
        <fullName evidence="1">Uncharacterized protein</fullName>
    </submittedName>
</protein>
<dbReference type="AlphaFoldDB" id="A0A845Q8U9"/>
<accession>A0A845Q8U9</accession>
<organism evidence="1 2">
    <name type="scientific">Pyruvatibacter mobilis</name>
    <dbReference type="NCBI Taxonomy" id="1712261"/>
    <lineage>
        <taxon>Bacteria</taxon>
        <taxon>Pseudomonadati</taxon>
        <taxon>Pseudomonadota</taxon>
        <taxon>Alphaproteobacteria</taxon>
        <taxon>Hyphomicrobiales</taxon>
        <taxon>Parvibaculaceae</taxon>
        <taxon>Pyruvatibacter</taxon>
    </lineage>
</organism>
<name>A0A845Q8U9_9HYPH</name>
<keyword evidence="2" id="KW-1185">Reference proteome</keyword>
<comment type="caution">
    <text evidence="1">The sequence shown here is derived from an EMBL/GenBank/DDBJ whole genome shotgun (WGS) entry which is preliminary data.</text>
</comment>
<sequence length="139" mass="15975">MNDFRNLSFSVDSQEMVPSQFGFGGQYAKLTISCIENRTNIYVNWRRYITTGGIYNNHSVRYRIDKNSPRTEKWSMSTDYEATGKWRGSGISLIKRLKGASSFLLETTPYGDNTVRARFDIKGINQVVEQIANRCGWKP</sequence>
<evidence type="ECO:0000313" key="1">
    <source>
        <dbReference type="EMBL" id="NBG95085.1"/>
    </source>
</evidence>